<evidence type="ECO:0000256" key="8">
    <source>
        <dbReference type="ARBA" id="ARBA00023306"/>
    </source>
</evidence>
<keyword evidence="8" id="KW-0131">Cell cycle</keyword>
<keyword evidence="5" id="KW-0229">DNA integration</keyword>
<dbReference type="SUPFAM" id="SSF56349">
    <property type="entry name" value="DNA breaking-rejoining enzymes"/>
    <property type="match status" value="1"/>
</dbReference>
<dbReference type="InterPro" id="IPR011010">
    <property type="entry name" value="DNA_brk_join_enz"/>
</dbReference>
<evidence type="ECO:0000256" key="4">
    <source>
        <dbReference type="ARBA" id="ARBA00022829"/>
    </source>
</evidence>
<evidence type="ECO:0000256" key="6">
    <source>
        <dbReference type="ARBA" id="ARBA00023125"/>
    </source>
</evidence>
<dbReference type="Gene3D" id="1.10.150.130">
    <property type="match status" value="1"/>
</dbReference>
<evidence type="ECO:0000256" key="2">
    <source>
        <dbReference type="ARBA" id="ARBA00022490"/>
    </source>
</evidence>
<evidence type="ECO:0000259" key="9">
    <source>
        <dbReference type="PROSITE" id="PS51898"/>
    </source>
</evidence>
<dbReference type="InterPro" id="IPR044068">
    <property type="entry name" value="CB"/>
</dbReference>
<dbReference type="PANTHER" id="PTHR30349:SF81">
    <property type="entry name" value="TYROSINE RECOMBINASE XERC"/>
    <property type="match status" value="1"/>
</dbReference>
<organism evidence="11">
    <name type="scientific">marine metagenome</name>
    <dbReference type="NCBI Taxonomy" id="408172"/>
    <lineage>
        <taxon>unclassified sequences</taxon>
        <taxon>metagenomes</taxon>
        <taxon>ecological metagenomes</taxon>
    </lineage>
</organism>
<feature type="domain" description="Tyr recombinase" evidence="9">
    <location>
        <begin position="119"/>
        <end position="296"/>
    </location>
</feature>
<dbReference type="PROSITE" id="PS51898">
    <property type="entry name" value="TYR_RECOMBINASE"/>
    <property type="match status" value="1"/>
</dbReference>
<sequence length="304" mass="34919">MVKKKKNKYQDSNFINQIEQYISYLRVERHYAANTISAYQRDLSNLFDFCLKNKISETSAIDSDILNLFVMELRHKAISSKSIRRYLSSIRGFLDYLVKEEILTENNAKNIQSPKISHSLPKTIDFDDLKRLISVQSNDYLELRSIAMIEVMYSCGLRVSELVNLNISDMDLSEGFLRVKGKGGKMRFSPIGNGAIKSIKSYLAKRPNTDTEALFVNNNDDRISPRSVQNTVKVRAIEVGISVNVHPHMLRHAAATHFLQSSHDLRSVQEFLGHKSIKSTQVYTHLDFLELSKVYDEFHPRAKK</sequence>
<dbReference type="Gene3D" id="1.10.443.10">
    <property type="entry name" value="Intergrase catalytic core"/>
    <property type="match status" value="1"/>
</dbReference>
<dbReference type="GO" id="GO:0003677">
    <property type="term" value="F:DNA binding"/>
    <property type="evidence" value="ECO:0007669"/>
    <property type="project" value="UniProtKB-KW"/>
</dbReference>
<dbReference type="Pfam" id="PF00589">
    <property type="entry name" value="Phage_integrase"/>
    <property type="match status" value="1"/>
</dbReference>
<evidence type="ECO:0000259" key="10">
    <source>
        <dbReference type="PROSITE" id="PS51900"/>
    </source>
</evidence>
<dbReference type="EMBL" id="UINC01026261">
    <property type="protein sequence ID" value="SVB03394.1"/>
    <property type="molecule type" value="Genomic_DNA"/>
</dbReference>
<dbReference type="InterPro" id="IPR004107">
    <property type="entry name" value="Integrase_SAM-like_N"/>
</dbReference>
<keyword evidence="7" id="KW-0233">DNA recombination</keyword>
<gene>
    <name evidence="11" type="ORF">METZ01_LOCUS156248</name>
</gene>
<dbReference type="AlphaFoldDB" id="A0A382APT3"/>
<keyword evidence="3" id="KW-0132">Cell division</keyword>
<evidence type="ECO:0000256" key="7">
    <source>
        <dbReference type="ARBA" id="ARBA00023172"/>
    </source>
</evidence>
<dbReference type="CDD" id="cd00798">
    <property type="entry name" value="INT_XerDC_C"/>
    <property type="match status" value="1"/>
</dbReference>
<dbReference type="InterPro" id="IPR010998">
    <property type="entry name" value="Integrase_recombinase_N"/>
</dbReference>
<reference evidence="11" key="1">
    <citation type="submission" date="2018-05" db="EMBL/GenBank/DDBJ databases">
        <authorList>
            <person name="Lanie J.A."/>
            <person name="Ng W.-L."/>
            <person name="Kazmierczak K.M."/>
            <person name="Andrzejewski T.M."/>
            <person name="Davidsen T.M."/>
            <person name="Wayne K.J."/>
            <person name="Tettelin H."/>
            <person name="Glass J.I."/>
            <person name="Rusch D."/>
            <person name="Podicherti R."/>
            <person name="Tsui H.-C.T."/>
            <person name="Winkler M.E."/>
        </authorList>
    </citation>
    <scope>NUCLEOTIDE SEQUENCE</scope>
</reference>
<evidence type="ECO:0008006" key="12">
    <source>
        <dbReference type="Google" id="ProtNLM"/>
    </source>
</evidence>
<evidence type="ECO:0000256" key="5">
    <source>
        <dbReference type="ARBA" id="ARBA00022908"/>
    </source>
</evidence>
<protein>
    <recommendedName>
        <fullName evidence="12">Tyrosine recombinase XerC</fullName>
    </recommendedName>
</protein>
<dbReference type="GO" id="GO:0015074">
    <property type="term" value="P:DNA integration"/>
    <property type="evidence" value="ECO:0007669"/>
    <property type="project" value="UniProtKB-KW"/>
</dbReference>
<dbReference type="NCBIfam" id="NF040815">
    <property type="entry name" value="recomb_XerA_Arch"/>
    <property type="match status" value="1"/>
</dbReference>
<dbReference type="GO" id="GO:0005737">
    <property type="term" value="C:cytoplasm"/>
    <property type="evidence" value="ECO:0007669"/>
    <property type="project" value="UniProtKB-SubCell"/>
</dbReference>
<dbReference type="PANTHER" id="PTHR30349">
    <property type="entry name" value="PHAGE INTEGRASE-RELATED"/>
    <property type="match status" value="1"/>
</dbReference>
<dbReference type="InterPro" id="IPR023009">
    <property type="entry name" value="Tyrosine_recombinase_XerC/XerD"/>
</dbReference>
<evidence type="ECO:0000313" key="11">
    <source>
        <dbReference type="EMBL" id="SVB03394.1"/>
    </source>
</evidence>
<name>A0A382APT3_9ZZZZ</name>
<dbReference type="GO" id="GO:0051301">
    <property type="term" value="P:cell division"/>
    <property type="evidence" value="ECO:0007669"/>
    <property type="project" value="UniProtKB-KW"/>
</dbReference>
<feature type="domain" description="Core-binding (CB)" evidence="10">
    <location>
        <begin position="12"/>
        <end position="98"/>
    </location>
</feature>
<keyword evidence="6" id="KW-0238">DNA-binding</keyword>
<dbReference type="GO" id="GO:0006310">
    <property type="term" value="P:DNA recombination"/>
    <property type="evidence" value="ECO:0007669"/>
    <property type="project" value="UniProtKB-KW"/>
</dbReference>
<proteinExistence type="inferred from homology"/>
<dbReference type="PROSITE" id="PS51900">
    <property type="entry name" value="CB"/>
    <property type="match status" value="1"/>
</dbReference>
<dbReference type="Pfam" id="PF02899">
    <property type="entry name" value="Phage_int_SAM_1"/>
    <property type="match status" value="1"/>
</dbReference>
<dbReference type="HAMAP" id="MF_01808">
    <property type="entry name" value="Recomb_XerC_XerD"/>
    <property type="match status" value="1"/>
</dbReference>
<dbReference type="GO" id="GO:0007059">
    <property type="term" value="P:chromosome segregation"/>
    <property type="evidence" value="ECO:0007669"/>
    <property type="project" value="UniProtKB-KW"/>
</dbReference>
<dbReference type="InterPro" id="IPR002104">
    <property type="entry name" value="Integrase_catalytic"/>
</dbReference>
<evidence type="ECO:0000256" key="1">
    <source>
        <dbReference type="ARBA" id="ARBA00004496"/>
    </source>
</evidence>
<dbReference type="InterPro" id="IPR050090">
    <property type="entry name" value="Tyrosine_recombinase_XerCD"/>
</dbReference>
<keyword evidence="2" id="KW-0963">Cytoplasm</keyword>
<keyword evidence="4" id="KW-0159">Chromosome partition</keyword>
<evidence type="ECO:0000256" key="3">
    <source>
        <dbReference type="ARBA" id="ARBA00022618"/>
    </source>
</evidence>
<comment type="subcellular location">
    <subcellularLocation>
        <location evidence="1">Cytoplasm</location>
    </subcellularLocation>
</comment>
<dbReference type="InterPro" id="IPR013762">
    <property type="entry name" value="Integrase-like_cat_sf"/>
</dbReference>
<accession>A0A382APT3</accession>